<evidence type="ECO:0000313" key="2">
    <source>
        <dbReference type="Proteomes" id="UP001221757"/>
    </source>
</evidence>
<sequence length="114" mass="12623">METETGCRGRGLSRCRAHIARATCAPSAGSFLSCSFAPRRVWVPFLDHGFALRWHSSPPPPPLEYRYQVNCTSYHLPHPIPASVASSSQPHIISPSAPIDQSPRRILYLSVSRN</sequence>
<keyword evidence="2" id="KW-1185">Reference proteome</keyword>
<name>A0AAD7CY29_MYCRO</name>
<comment type="caution">
    <text evidence="1">The sequence shown here is derived from an EMBL/GenBank/DDBJ whole genome shotgun (WGS) entry which is preliminary data.</text>
</comment>
<accession>A0AAD7CY29</accession>
<protein>
    <submittedName>
        <fullName evidence="1">Uncharacterized protein</fullName>
    </submittedName>
</protein>
<dbReference type="EMBL" id="JARKIE010000191">
    <property type="protein sequence ID" value="KAJ7668928.1"/>
    <property type="molecule type" value="Genomic_DNA"/>
</dbReference>
<evidence type="ECO:0000313" key="1">
    <source>
        <dbReference type="EMBL" id="KAJ7668928.1"/>
    </source>
</evidence>
<reference evidence="1" key="1">
    <citation type="submission" date="2023-03" db="EMBL/GenBank/DDBJ databases">
        <title>Massive genome expansion in bonnet fungi (Mycena s.s.) driven by repeated elements and novel gene families across ecological guilds.</title>
        <authorList>
            <consortium name="Lawrence Berkeley National Laboratory"/>
            <person name="Harder C.B."/>
            <person name="Miyauchi S."/>
            <person name="Viragh M."/>
            <person name="Kuo A."/>
            <person name="Thoen E."/>
            <person name="Andreopoulos B."/>
            <person name="Lu D."/>
            <person name="Skrede I."/>
            <person name="Drula E."/>
            <person name="Henrissat B."/>
            <person name="Morin E."/>
            <person name="Kohler A."/>
            <person name="Barry K."/>
            <person name="LaButti K."/>
            <person name="Morin E."/>
            <person name="Salamov A."/>
            <person name="Lipzen A."/>
            <person name="Mereny Z."/>
            <person name="Hegedus B."/>
            <person name="Baldrian P."/>
            <person name="Stursova M."/>
            <person name="Weitz H."/>
            <person name="Taylor A."/>
            <person name="Grigoriev I.V."/>
            <person name="Nagy L.G."/>
            <person name="Martin F."/>
            <person name="Kauserud H."/>
        </authorList>
    </citation>
    <scope>NUCLEOTIDE SEQUENCE</scope>
    <source>
        <strain evidence="1">CBHHK067</strain>
    </source>
</reference>
<gene>
    <name evidence="1" type="ORF">B0H17DRAFT_1087247</name>
</gene>
<organism evidence="1 2">
    <name type="scientific">Mycena rosella</name>
    <name type="common">Pink bonnet</name>
    <name type="synonym">Agaricus rosellus</name>
    <dbReference type="NCBI Taxonomy" id="1033263"/>
    <lineage>
        <taxon>Eukaryota</taxon>
        <taxon>Fungi</taxon>
        <taxon>Dikarya</taxon>
        <taxon>Basidiomycota</taxon>
        <taxon>Agaricomycotina</taxon>
        <taxon>Agaricomycetes</taxon>
        <taxon>Agaricomycetidae</taxon>
        <taxon>Agaricales</taxon>
        <taxon>Marasmiineae</taxon>
        <taxon>Mycenaceae</taxon>
        <taxon>Mycena</taxon>
    </lineage>
</organism>
<proteinExistence type="predicted"/>
<dbReference type="AlphaFoldDB" id="A0AAD7CY29"/>
<dbReference type="Proteomes" id="UP001221757">
    <property type="component" value="Unassembled WGS sequence"/>
</dbReference>